<gene>
    <name evidence="9" type="ORF">GX51_00259</name>
</gene>
<dbReference type="STRING" id="2060905.A0A2B7XMG1"/>
<dbReference type="SUPFAM" id="SSF82199">
    <property type="entry name" value="SET domain"/>
    <property type="match status" value="1"/>
</dbReference>
<keyword evidence="4" id="KW-0808">Transferase</keyword>
<dbReference type="Pfam" id="PF00856">
    <property type="entry name" value="SET"/>
    <property type="match status" value="1"/>
</dbReference>
<proteinExistence type="predicted"/>
<dbReference type="Gene3D" id="2.170.270.10">
    <property type="entry name" value="SET domain"/>
    <property type="match status" value="1"/>
</dbReference>
<keyword evidence="10" id="KW-1185">Reference proteome</keyword>
<evidence type="ECO:0000256" key="3">
    <source>
        <dbReference type="ARBA" id="ARBA00022603"/>
    </source>
</evidence>
<dbReference type="PANTHER" id="PTHR46223:SF3">
    <property type="entry name" value="HISTONE-LYSINE N-METHYLTRANSFERASE SET-23"/>
    <property type="match status" value="1"/>
</dbReference>
<dbReference type="OrthoDB" id="308383at2759"/>
<reference evidence="9 10" key="1">
    <citation type="submission" date="2017-10" db="EMBL/GenBank/DDBJ databases">
        <title>Comparative genomics in systemic dimorphic fungi from Ajellomycetaceae.</title>
        <authorList>
            <person name="Munoz J.F."/>
            <person name="Mcewen J.G."/>
            <person name="Clay O.K."/>
            <person name="Cuomo C.A."/>
        </authorList>
    </citation>
    <scope>NUCLEOTIDE SEQUENCE [LARGE SCALE GENOMIC DNA]</scope>
    <source>
        <strain evidence="9 10">UAMH130</strain>
    </source>
</reference>
<evidence type="ECO:0000256" key="1">
    <source>
        <dbReference type="ARBA" id="ARBA00004286"/>
    </source>
</evidence>
<dbReference type="AlphaFoldDB" id="A0A2B7XMG1"/>
<keyword evidence="3" id="KW-0489">Methyltransferase</keyword>
<feature type="domain" description="SET" evidence="8">
    <location>
        <begin position="277"/>
        <end position="392"/>
    </location>
</feature>
<evidence type="ECO:0000256" key="2">
    <source>
        <dbReference type="ARBA" id="ARBA00022454"/>
    </source>
</evidence>
<organism evidence="9 10">
    <name type="scientific">Blastomyces parvus</name>
    <dbReference type="NCBI Taxonomy" id="2060905"/>
    <lineage>
        <taxon>Eukaryota</taxon>
        <taxon>Fungi</taxon>
        <taxon>Dikarya</taxon>
        <taxon>Ascomycota</taxon>
        <taxon>Pezizomycotina</taxon>
        <taxon>Eurotiomycetes</taxon>
        <taxon>Eurotiomycetidae</taxon>
        <taxon>Onygenales</taxon>
        <taxon>Ajellomycetaceae</taxon>
        <taxon>Blastomyces</taxon>
    </lineage>
</organism>
<dbReference type="SMART" id="SM00317">
    <property type="entry name" value="SET"/>
    <property type="match status" value="1"/>
</dbReference>
<evidence type="ECO:0000256" key="6">
    <source>
        <dbReference type="ARBA" id="ARBA00022723"/>
    </source>
</evidence>
<dbReference type="Proteomes" id="UP000224080">
    <property type="component" value="Unassembled WGS sequence"/>
</dbReference>
<evidence type="ECO:0000313" key="9">
    <source>
        <dbReference type="EMBL" id="PGH09993.1"/>
    </source>
</evidence>
<evidence type="ECO:0000259" key="8">
    <source>
        <dbReference type="PROSITE" id="PS50280"/>
    </source>
</evidence>
<keyword evidence="5" id="KW-0949">S-adenosyl-L-methionine</keyword>
<dbReference type="GO" id="GO:0046872">
    <property type="term" value="F:metal ion binding"/>
    <property type="evidence" value="ECO:0007669"/>
    <property type="project" value="UniProtKB-KW"/>
</dbReference>
<dbReference type="EMBL" id="PDNC01000002">
    <property type="protein sequence ID" value="PGH09993.1"/>
    <property type="molecule type" value="Genomic_DNA"/>
</dbReference>
<keyword evidence="6" id="KW-0479">Metal-binding</keyword>
<dbReference type="GO" id="GO:0005694">
    <property type="term" value="C:chromosome"/>
    <property type="evidence" value="ECO:0007669"/>
    <property type="project" value="UniProtKB-SubCell"/>
</dbReference>
<comment type="subcellular location">
    <subcellularLocation>
        <location evidence="1">Chromosome</location>
    </subcellularLocation>
</comment>
<accession>A0A2B7XMG1</accession>
<dbReference type="GO" id="GO:0032259">
    <property type="term" value="P:methylation"/>
    <property type="evidence" value="ECO:0007669"/>
    <property type="project" value="UniProtKB-KW"/>
</dbReference>
<dbReference type="PROSITE" id="PS50280">
    <property type="entry name" value="SET"/>
    <property type="match status" value="1"/>
</dbReference>
<evidence type="ECO:0000256" key="4">
    <source>
        <dbReference type="ARBA" id="ARBA00022679"/>
    </source>
</evidence>
<sequence length="457" mass="52748">MANGKSVLRTGNATAEDGRQIYQARNRAKFLLQALYRQINLCANVQLLNRPPTRSSPRVLTDQRIYKNERNQEHAKNALDMTMRFNKGGGRKPPKFESEVLSHRLRRRKKSNIPDRLTVVQERLVNVWESFNQDPEVFSICARSIAFRGAALKEADIVWEAFEKLLNENFVSILAFAQTRRLDTKALLPYDSPIPGPIRAGGRGVETLHPHEIVVNLEYQHLERRRFEDHYQENIGNYKIHPTCRDDPTLRRPGDGNCDMCSSDAVCDCVYPRYPASFLELIETADGRGTGVRALAKFTKDTMLGAFTGEILPEDEGLEYDPVYCLMLVTKTSNAVRAVICPKRYGNWARFVNHSCDPSVEFRPRTIGNRIYMMMVARRDIDAFEEITVHYGTLYWRERQCLCRSWACKDSKKPMPQSEPHPIPAIPLNNPYRNWNLRPANEGEWREWERLNRTGNC</sequence>
<dbReference type="PANTHER" id="PTHR46223">
    <property type="entry name" value="HISTONE-LYSINE N-METHYLTRANSFERASE SUV39H"/>
    <property type="match status" value="1"/>
</dbReference>
<evidence type="ECO:0000313" key="10">
    <source>
        <dbReference type="Proteomes" id="UP000224080"/>
    </source>
</evidence>
<evidence type="ECO:0000256" key="5">
    <source>
        <dbReference type="ARBA" id="ARBA00022691"/>
    </source>
</evidence>
<dbReference type="InterPro" id="IPR001214">
    <property type="entry name" value="SET_dom"/>
</dbReference>
<keyword evidence="7" id="KW-0862">Zinc</keyword>
<evidence type="ECO:0000256" key="7">
    <source>
        <dbReference type="ARBA" id="ARBA00022833"/>
    </source>
</evidence>
<dbReference type="InterPro" id="IPR050973">
    <property type="entry name" value="H3K9_Histone-Lys_N-MTase"/>
</dbReference>
<dbReference type="GO" id="GO:0008168">
    <property type="term" value="F:methyltransferase activity"/>
    <property type="evidence" value="ECO:0007669"/>
    <property type="project" value="UniProtKB-KW"/>
</dbReference>
<comment type="caution">
    <text evidence="9">The sequence shown here is derived from an EMBL/GenBank/DDBJ whole genome shotgun (WGS) entry which is preliminary data.</text>
</comment>
<dbReference type="InterPro" id="IPR046341">
    <property type="entry name" value="SET_dom_sf"/>
</dbReference>
<keyword evidence="2" id="KW-0158">Chromosome</keyword>
<protein>
    <recommendedName>
        <fullName evidence="8">SET domain-containing protein</fullName>
    </recommendedName>
</protein>
<name>A0A2B7XMG1_9EURO</name>